<dbReference type="AlphaFoldDB" id="A0A6J2PMA5"/>
<feature type="region of interest" description="Disordered" evidence="4">
    <location>
        <begin position="229"/>
        <end position="299"/>
    </location>
</feature>
<dbReference type="InParanoid" id="A0A6J2PMA5"/>
<feature type="compositionally biased region" description="Basic and acidic residues" evidence="4">
    <location>
        <begin position="39"/>
        <end position="59"/>
    </location>
</feature>
<dbReference type="PROSITE" id="PS50157">
    <property type="entry name" value="ZINC_FINGER_C2H2_2"/>
    <property type="match status" value="1"/>
</dbReference>
<protein>
    <submittedName>
        <fullName evidence="7">RNA-binding protein 5</fullName>
    </submittedName>
</protein>
<feature type="compositionally biased region" description="Basic and acidic residues" evidence="4">
    <location>
        <begin position="229"/>
        <end position="250"/>
    </location>
</feature>
<dbReference type="GO" id="GO:0003723">
    <property type="term" value="F:RNA binding"/>
    <property type="evidence" value="ECO:0007669"/>
    <property type="project" value="TreeGrafter"/>
</dbReference>
<dbReference type="GO" id="GO:0005634">
    <property type="term" value="C:nucleus"/>
    <property type="evidence" value="ECO:0007669"/>
    <property type="project" value="UniProtKB-SubCell"/>
</dbReference>
<keyword evidence="3" id="KW-0862">Zinc</keyword>
<feature type="domain" description="C2H2-type" evidence="5">
    <location>
        <begin position="187"/>
        <end position="217"/>
    </location>
</feature>
<feature type="compositionally biased region" description="Basic and acidic residues" evidence="4">
    <location>
        <begin position="120"/>
        <end position="137"/>
    </location>
</feature>
<dbReference type="GeneID" id="115007667"/>
<evidence type="ECO:0000256" key="2">
    <source>
        <dbReference type="ARBA" id="ARBA00023242"/>
    </source>
</evidence>
<keyword evidence="3" id="KW-0863">Zinc-finger</keyword>
<dbReference type="OrthoDB" id="29221at2759"/>
<evidence type="ECO:0000313" key="7">
    <source>
        <dbReference type="RefSeq" id="XP_029286461.1"/>
    </source>
</evidence>
<feature type="region of interest" description="Disordered" evidence="4">
    <location>
        <begin position="76"/>
        <end position="101"/>
    </location>
</feature>
<dbReference type="RefSeq" id="XP_029286461.1">
    <property type="nucleotide sequence ID" value="XM_029430601.1"/>
</dbReference>
<dbReference type="InterPro" id="IPR013087">
    <property type="entry name" value="Znf_C2H2_type"/>
</dbReference>
<proteinExistence type="predicted"/>
<name>A0A6J2PMA5_COTGO</name>
<keyword evidence="2" id="KW-0539">Nucleus</keyword>
<dbReference type="PANTHER" id="PTHR13948">
    <property type="entry name" value="RNA-BINDING PROTEIN"/>
    <property type="match status" value="1"/>
</dbReference>
<keyword evidence="3" id="KW-0479">Metal-binding</keyword>
<dbReference type="PANTHER" id="PTHR13948:SF37">
    <property type="entry name" value="RNA-BINDING PROTEIN 6 ISOFORM X1"/>
    <property type="match status" value="1"/>
</dbReference>
<dbReference type="CTD" id="10180"/>
<sequence>MSMLFDYPPPPDDADPTALVPLSDAGSAPETVATSSAVSERKDDDDSKKDKEKDNEKPRSLAAVKIMKDMERWAKIQNRQKESVRSASPLLKLGMDDDRRQSKTADAGFAIFERKIAGPDDLFKKPLAPPKKDEKSKRPMSSLGMLASDYAAGSDEEVEEDREEAAKSSQGGPYDDKNNKLTDWKKMACLLCRRQFPNKDALIRHQQLSDLHKQNMEIHLKIKRSKKELEALENQEKELSSKEPSRSPEPKKRKQQQQHHQQLQHHNTWAGSSREMNKVSDRPGLGAEPAPQKKKKEPVVWDHATYKQAVRKAMFARFKELE</sequence>
<gene>
    <name evidence="7" type="primary">rbm6</name>
</gene>
<evidence type="ECO:0000259" key="5">
    <source>
        <dbReference type="PROSITE" id="PS50157"/>
    </source>
</evidence>
<evidence type="ECO:0000256" key="4">
    <source>
        <dbReference type="SAM" id="MobiDB-lite"/>
    </source>
</evidence>
<evidence type="ECO:0000256" key="3">
    <source>
        <dbReference type="PROSITE-ProRule" id="PRU00042"/>
    </source>
</evidence>
<feature type="region of interest" description="Disordered" evidence="4">
    <location>
        <begin position="1"/>
        <end position="63"/>
    </location>
</feature>
<accession>A0A6J2PMA5</accession>
<dbReference type="Proteomes" id="UP000504630">
    <property type="component" value="Chromosome 5"/>
</dbReference>
<keyword evidence="6" id="KW-1185">Reference proteome</keyword>
<feature type="compositionally biased region" description="Acidic residues" evidence="4">
    <location>
        <begin position="154"/>
        <end position="163"/>
    </location>
</feature>
<dbReference type="KEGG" id="cgob:115007667"/>
<organism evidence="6 7">
    <name type="scientific">Cottoperca gobio</name>
    <name type="common">Frogmouth</name>
    <name type="synonym">Aphritis gobio</name>
    <dbReference type="NCBI Taxonomy" id="56716"/>
    <lineage>
        <taxon>Eukaryota</taxon>
        <taxon>Metazoa</taxon>
        <taxon>Chordata</taxon>
        <taxon>Craniata</taxon>
        <taxon>Vertebrata</taxon>
        <taxon>Euteleostomi</taxon>
        <taxon>Actinopterygii</taxon>
        <taxon>Neopterygii</taxon>
        <taxon>Teleostei</taxon>
        <taxon>Neoteleostei</taxon>
        <taxon>Acanthomorphata</taxon>
        <taxon>Eupercaria</taxon>
        <taxon>Perciformes</taxon>
        <taxon>Notothenioidei</taxon>
        <taxon>Bovichtidae</taxon>
        <taxon>Cottoperca</taxon>
    </lineage>
</organism>
<evidence type="ECO:0000256" key="1">
    <source>
        <dbReference type="ARBA" id="ARBA00004123"/>
    </source>
</evidence>
<comment type="subcellular location">
    <subcellularLocation>
        <location evidence="1">Nucleus</location>
    </subcellularLocation>
</comment>
<dbReference type="GO" id="GO:0008270">
    <property type="term" value="F:zinc ion binding"/>
    <property type="evidence" value="ECO:0007669"/>
    <property type="project" value="UniProtKB-KW"/>
</dbReference>
<dbReference type="Pfam" id="PF23217">
    <property type="entry name" value="DUF7066"/>
    <property type="match status" value="1"/>
</dbReference>
<dbReference type="GO" id="GO:0000398">
    <property type="term" value="P:mRNA splicing, via spliceosome"/>
    <property type="evidence" value="ECO:0007669"/>
    <property type="project" value="TreeGrafter"/>
</dbReference>
<evidence type="ECO:0000313" key="6">
    <source>
        <dbReference type="Proteomes" id="UP000504630"/>
    </source>
</evidence>
<reference evidence="7" key="1">
    <citation type="submission" date="2025-08" db="UniProtKB">
        <authorList>
            <consortium name="RefSeq"/>
        </authorList>
    </citation>
    <scope>IDENTIFICATION</scope>
</reference>
<feature type="region of interest" description="Disordered" evidence="4">
    <location>
        <begin position="120"/>
        <end position="180"/>
    </location>
</feature>
<dbReference type="InterPro" id="IPR055494">
    <property type="entry name" value="DUF7066"/>
</dbReference>